<dbReference type="Proteomes" id="UP000595859">
    <property type="component" value="Chromosome"/>
</dbReference>
<evidence type="ECO:0000313" key="10">
    <source>
        <dbReference type="Proteomes" id="UP000600220"/>
    </source>
</evidence>
<reference evidence="4 9" key="5">
    <citation type="submission" date="2020-12" db="EMBL/GenBank/DDBJ databases">
        <title>Whole genome sequencing and de novo assembly of Staphylococcus pseudintermedius: a novel pangenome approach to unravel pathogenesis of canine pyoderma.</title>
        <authorList>
            <person name="Ferrer L."/>
            <person name="Perez D."/>
            <person name="Fonticoba R."/>
            <person name="Vines J."/>
            <person name="Fabregas N."/>
            <person name="Madronero S."/>
            <person name="Meroni G."/>
            <person name="Martino P."/>
            <person name="Martinez S."/>
            <person name="Cusco A."/>
            <person name="Migura L."/>
            <person name="Francino O."/>
        </authorList>
    </citation>
    <scope>NUCLEOTIDE SEQUENCE [LARGE SCALE GENOMIC DNA]</scope>
    <source>
        <strain evidence="4 9">HSP080</strain>
    </source>
</reference>
<name>A0A166P665_STAPS</name>
<dbReference type="AlphaFoldDB" id="A0A166P665"/>
<proteinExistence type="predicted"/>
<evidence type="ECO:0000313" key="4">
    <source>
        <dbReference type="EMBL" id="QQM97174.1"/>
    </source>
</evidence>
<dbReference type="OrthoDB" id="2411143at2"/>
<dbReference type="eggNOG" id="ENOG503057C">
    <property type="taxonomic scope" value="Bacteria"/>
</dbReference>
<dbReference type="EMBL" id="CP066884">
    <property type="protein sequence ID" value="QQM97174.1"/>
    <property type="molecule type" value="Genomic_DNA"/>
</dbReference>
<dbReference type="EMBL" id="QEIT01000037">
    <property type="protein sequence ID" value="PWZ74456.1"/>
    <property type="molecule type" value="Genomic_DNA"/>
</dbReference>
<dbReference type="EMBL" id="QEIV01000651">
    <property type="protein sequence ID" value="PWZ98543.1"/>
    <property type="molecule type" value="Genomic_DNA"/>
</dbReference>
<reference evidence="6 7" key="1">
    <citation type="journal article" date="2018" name="Vet. Microbiol.">
        <title>Clonal diversity and geographic distribution of methicillin-resistant Staphylococcus pseudintermedius from Australian animals: Discovery of novel sequence types.</title>
        <authorList>
            <person name="Worthing K.A."/>
            <person name="Abraham S."/>
            <person name="Coombs G.W."/>
            <person name="Pang S."/>
            <person name="Saputra S."/>
            <person name="Jordan D."/>
            <person name="Trott D.J."/>
            <person name="Norris J.M."/>
        </authorList>
    </citation>
    <scope>NUCLEOTIDE SEQUENCE [LARGE SCALE GENOMIC DNA]</scope>
    <source>
        <strain evidence="2 7">ST525 1</strain>
        <strain evidence="3 6">ST71 3</strain>
    </source>
</reference>
<dbReference type="Pfam" id="PF07307">
    <property type="entry name" value="HEPPP_synt_1"/>
    <property type="match status" value="1"/>
</dbReference>
<dbReference type="EMBL" id="QQPC01000009">
    <property type="protein sequence ID" value="REA83917.1"/>
    <property type="molecule type" value="Genomic_DNA"/>
</dbReference>
<reference evidence="8" key="3">
    <citation type="journal article" date="2018" name="Vet. Microbiol.">
        <title>Molecular epidemiology of methicillin-resistant staphylococci amongst veterinary personnel, personnel-owned pets, patients and the hospital environment of two companion animal veterinary hospitals.</title>
        <authorList>
            <person name="Worthing K.A."/>
            <person name="Brown J."/>
            <person name="Gerber L."/>
            <person name="Abraham S."/>
            <person name="Trott D."/>
            <person name="Norris J.M."/>
        </authorList>
    </citation>
    <scope>NUCLEOTIDE SEQUENCE [LARGE SCALE GENOMIC DNA]</scope>
    <source>
        <strain evidence="8">ST496-2</strain>
    </source>
</reference>
<evidence type="ECO:0000313" key="1">
    <source>
        <dbReference type="EMBL" id="EGQ4383701.1"/>
    </source>
</evidence>
<evidence type="ECO:0000313" key="3">
    <source>
        <dbReference type="EMBL" id="PWZ98543.1"/>
    </source>
</evidence>
<evidence type="ECO:0000313" key="6">
    <source>
        <dbReference type="Proteomes" id="UP000246351"/>
    </source>
</evidence>
<gene>
    <name evidence="2" type="ORF">DD902_08420</name>
    <name evidence="3" type="ORF">DD924_07505</name>
    <name evidence="5" type="ORF">DV961_02265</name>
    <name evidence="1" type="ORF">EGV54_01120</name>
    <name evidence="4" type="ORF">JGZ15_06385</name>
</gene>
<dbReference type="Proteomes" id="UP000246800">
    <property type="component" value="Unassembled WGS sequence"/>
</dbReference>
<dbReference type="RefSeq" id="WP_014613886.1">
    <property type="nucleotide sequence ID" value="NZ_AP019372.1"/>
</dbReference>
<dbReference type="GO" id="GO:0009234">
    <property type="term" value="P:menaquinone biosynthetic process"/>
    <property type="evidence" value="ECO:0007669"/>
    <property type="project" value="InterPro"/>
</dbReference>
<dbReference type="Proteomes" id="UP000246351">
    <property type="component" value="Unassembled WGS sequence"/>
</dbReference>
<organism evidence="2 7">
    <name type="scientific">Staphylococcus pseudintermedius</name>
    <dbReference type="NCBI Taxonomy" id="283734"/>
    <lineage>
        <taxon>Bacteria</taxon>
        <taxon>Bacillati</taxon>
        <taxon>Bacillota</taxon>
        <taxon>Bacilli</taxon>
        <taxon>Bacillales</taxon>
        <taxon>Staphylococcaceae</taxon>
        <taxon>Staphylococcus</taxon>
        <taxon>Staphylococcus intermedius group</taxon>
    </lineage>
</organism>
<evidence type="ECO:0000313" key="8">
    <source>
        <dbReference type="Proteomes" id="UP000256409"/>
    </source>
</evidence>
<keyword evidence="10" id="KW-1185">Reference proteome</keyword>
<evidence type="ECO:0000313" key="7">
    <source>
        <dbReference type="Proteomes" id="UP000246800"/>
    </source>
</evidence>
<dbReference type="Proteomes" id="UP000256409">
    <property type="component" value="Unassembled WGS sequence"/>
</dbReference>
<sequence length="189" mass="22438">MENTFECLQQQLDKRLNQLNRPQNIHINRTLSQLLDQLDVPLNAKLACLSIDTSMKHLDRISYYHYERDAILIGDLLSAHYYQLLADLKDVELQLQMSQAIVKINELKSYIQHQKDIRTDVNLKDMMITIETLLIQVLMKHYRIQQSFDDIRHQLIQQLDVQQLSYLIDWQTDEINDIIIALQNYTKSK</sequence>
<dbReference type="Proteomes" id="UP000600220">
    <property type="component" value="Unassembled WGS sequence"/>
</dbReference>
<accession>A0A166P665</accession>
<evidence type="ECO:0000313" key="5">
    <source>
        <dbReference type="EMBL" id="REA83917.1"/>
    </source>
</evidence>
<dbReference type="GeneID" id="93822869"/>
<protein>
    <submittedName>
        <fullName evidence="4">Heptaprenyl diphosphate synthase component 1</fullName>
    </submittedName>
</protein>
<reference evidence="5" key="2">
    <citation type="journal article" date="2018" name="Vet. Microbiol.">
        <title>Methicillin-resistant staphylococci amongst veterinary personnel, personnel-owned pets, patients and the hospital environment of two small animal veterinary hospitals.</title>
        <authorList>
            <person name="Worthing K.A."/>
            <person name="Brown J."/>
            <person name="Gerber L."/>
            <person name="Abraham S."/>
            <person name="Trott D."/>
            <person name="Norris J.M."/>
        </authorList>
    </citation>
    <scope>NUCLEOTIDE SEQUENCE</scope>
    <source>
        <strain evidence="5">ST496-2</strain>
    </source>
</reference>
<evidence type="ECO:0000313" key="2">
    <source>
        <dbReference type="EMBL" id="PWZ74456.1"/>
    </source>
</evidence>
<dbReference type="EMBL" id="AAXKXX010000001">
    <property type="protein sequence ID" value="EGQ4383701.1"/>
    <property type="molecule type" value="Genomic_DNA"/>
</dbReference>
<dbReference type="InterPro" id="IPR009920">
    <property type="entry name" value="HEPPP_synth_su1"/>
</dbReference>
<dbReference type="Gene3D" id="1.20.120.1450">
    <property type="match status" value="1"/>
</dbReference>
<dbReference type="OMA" id="YEAININ"/>
<reference evidence="1 10" key="4">
    <citation type="submission" date="2018-11" db="EMBL/GenBank/DDBJ databases">
        <authorList>
            <consortium name="Veterinary Laboratory Investigation and Response Network"/>
        </authorList>
    </citation>
    <scope>NUCLEOTIDE SEQUENCE [LARGE SCALE GENOMIC DNA]</scope>
    <source>
        <strain evidence="1 10">SPSE-18-VL-LA-PA-Ryan-0021</strain>
    </source>
</reference>
<dbReference type="STRING" id="937773.SPSINT_1173"/>
<evidence type="ECO:0000313" key="9">
    <source>
        <dbReference type="Proteomes" id="UP000595859"/>
    </source>
</evidence>